<dbReference type="PANTHER" id="PTHR45759">
    <property type="entry name" value="NUCLEOLAR GTP-BINDING PROTEIN 1"/>
    <property type="match status" value="1"/>
</dbReference>
<proteinExistence type="predicted"/>
<dbReference type="InterPro" id="IPR006073">
    <property type="entry name" value="GTP-bd"/>
</dbReference>
<dbReference type="InterPro" id="IPR010674">
    <property type="entry name" value="NOG1_Rossman_fold_dom"/>
</dbReference>
<dbReference type="EMBL" id="CP002278">
    <property type="protein sequence ID" value="ADP78050.1"/>
    <property type="molecule type" value="Genomic_DNA"/>
</dbReference>
<dbReference type="InterPro" id="IPR027417">
    <property type="entry name" value="P-loop_NTPase"/>
</dbReference>
<dbReference type="Proteomes" id="UP000002315">
    <property type="component" value="Chromosome"/>
</dbReference>
<keyword evidence="5" id="KW-1185">Reference proteome</keyword>
<dbReference type="CDD" id="cd01897">
    <property type="entry name" value="NOG"/>
    <property type="match status" value="1"/>
</dbReference>
<feature type="domain" description="OBG-type G" evidence="3">
    <location>
        <begin position="163"/>
        <end position="326"/>
    </location>
</feature>
<dbReference type="KEGG" id="mfv:Mfer_1264"/>
<dbReference type="PROSITE" id="PS51710">
    <property type="entry name" value="G_OBG"/>
    <property type="match status" value="1"/>
</dbReference>
<evidence type="ECO:0000313" key="5">
    <source>
        <dbReference type="Proteomes" id="UP000002315"/>
    </source>
</evidence>
<dbReference type="Gene3D" id="3.40.50.300">
    <property type="entry name" value="P-loop containing nucleotide triphosphate hydrolases"/>
    <property type="match status" value="1"/>
</dbReference>
<dbReference type="SUPFAM" id="SSF52540">
    <property type="entry name" value="P-loop containing nucleoside triphosphate hydrolases"/>
    <property type="match status" value="1"/>
</dbReference>
<gene>
    <name evidence="4" type="ordered locus">Mfer_1264</name>
</gene>
<dbReference type="PRINTS" id="PR00326">
    <property type="entry name" value="GTP1OBG"/>
</dbReference>
<accession>E3GX55</accession>
<dbReference type="Pfam" id="PF06858">
    <property type="entry name" value="NOG1"/>
    <property type="match status" value="1"/>
</dbReference>
<keyword evidence="1" id="KW-0547">Nucleotide-binding</keyword>
<keyword evidence="2" id="KW-0342">GTP-binding</keyword>
<organism evidence="4 5">
    <name type="scientific">Methanothermus fervidus (strain ATCC 43054 / DSM 2088 / JCM 10308 / V24 S)</name>
    <dbReference type="NCBI Taxonomy" id="523846"/>
    <lineage>
        <taxon>Archaea</taxon>
        <taxon>Methanobacteriati</taxon>
        <taxon>Methanobacteriota</taxon>
        <taxon>Methanomada group</taxon>
        <taxon>Methanobacteria</taxon>
        <taxon>Methanobacteriales</taxon>
        <taxon>Methanothermaceae</taxon>
        <taxon>Methanothermus</taxon>
    </lineage>
</organism>
<dbReference type="NCBIfam" id="TIGR00231">
    <property type="entry name" value="small_GTP"/>
    <property type="match status" value="1"/>
</dbReference>
<dbReference type="Pfam" id="PF17835">
    <property type="entry name" value="NOG1_N"/>
    <property type="match status" value="1"/>
</dbReference>
<dbReference type="InterPro" id="IPR031167">
    <property type="entry name" value="G_OBG"/>
</dbReference>
<dbReference type="HOGENOM" id="CLU_011784_0_0_2"/>
<evidence type="ECO:0000256" key="1">
    <source>
        <dbReference type="ARBA" id="ARBA00022741"/>
    </source>
</evidence>
<dbReference type="InterPro" id="IPR041623">
    <property type="entry name" value="NOG1_N"/>
</dbReference>
<dbReference type="STRING" id="523846.Mfer_1264"/>
<name>E3GX55_METFV</name>
<dbReference type="OrthoDB" id="147673at2157"/>
<sequence>MIIPDIPTYKEILDKAFSRARKSGEKLRTLRIPRNVKYRRIEETKIQTACDVMISTLKRILDKTPIIDELPEFYQDYIDVTVGIDELKKSLGAINRAIKIISQLKREYTKRIKFSSPKEAYKLRREIYGRISSVIKEIKDDLDFLDFAKNRLKNMPTIDFDAVTVVIAGYPNVGKSTLLRKLTGANPEVAEYPFTTKGIQIGYRKIGWGKLQVVDTPGLLDRPVDKMNEIELQALVALENLADLMIFIFDPSETCGYPLEKQFALYKNLRKVFNVPIISVFNKIDLVENLKYLKKYINKVENPILVSATEGKGLKKLIAKLEELYERLERKIWKT</sequence>
<dbReference type="Gene3D" id="1.20.120.1190">
    <property type="match status" value="1"/>
</dbReference>
<evidence type="ECO:0000313" key="4">
    <source>
        <dbReference type="EMBL" id="ADP78050.1"/>
    </source>
</evidence>
<evidence type="ECO:0000259" key="3">
    <source>
        <dbReference type="PROSITE" id="PS51710"/>
    </source>
</evidence>
<evidence type="ECO:0000256" key="2">
    <source>
        <dbReference type="ARBA" id="ARBA00023134"/>
    </source>
</evidence>
<dbReference type="InterPro" id="IPR005225">
    <property type="entry name" value="Small_GTP-bd"/>
</dbReference>
<dbReference type="AlphaFoldDB" id="E3GX55"/>
<reference evidence="4 5" key="1">
    <citation type="journal article" date="2010" name="Stand. Genomic Sci.">
        <title>Complete genome sequence of Methanothermus fervidus type strain (V24S).</title>
        <authorList>
            <person name="Anderson I."/>
            <person name="Djao O.D."/>
            <person name="Misra M."/>
            <person name="Chertkov O."/>
            <person name="Nolan M."/>
            <person name="Lucas S."/>
            <person name="Lapidus A."/>
            <person name="Del Rio T.G."/>
            <person name="Tice H."/>
            <person name="Cheng J.F."/>
            <person name="Tapia R."/>
            <person name="Han C."/>
            <person name="Goodwin L."/>
            <person name="Pitluck S."/>
            <person name="Liolios K."/>
            <person name="Ivanova N."/>
            <person name="Mavromatis K."/>
            <person name="Mikhailova N."/>
            <person name="Pati A."/>
            <person name="Brambilla E."/>
            <person name="Chen A."/>
            <person name="Palaniappan K."/>
            <person name="Land M."/>
            <person name="Hauser L."/>
            <person name="Chang Y.J."/>
            <person name="Jeffries C.D."/>
            <person name="Sikorski J."/>
            <person name="Spring S."/>
            <person name="Rohde M."/>
            <person name="Eichinger K."/>
            <person name="Huber H."/>
            <person name="Wirth R."/>
            <person name="Goker M."/>
            <person name="Detter J.C."/>
            <person name="Woyke T."/>
            <person name="Bristow J."/>
            <person name="Eisen J.A."/>
            <person name="Markowitz V."/>
            <person name="Hugenholtz P."/>
            <person name="Klenk H.P."/>
            <person name="Kyrpides N.C."/>
        </authorList>
    </citation>
    <scope>NUCLEOTIDE SEQUENCE [LARGE SCALE GENOMIC DNA]</scope>
    <source>
        <strain evidence="5">ATCC 43054 / DSM 2088 / JCM 10308 / V24 S</strain>
    </source>
</reference>
<dbReference type="GO" id="GO:0005525">
    <property type="term" value="F:GTP binding"/>
    <property type="evidence" value="ECO:0007669"/>
    <property type="project" value="UniProtKB-KW"/>
</dbReference>
<protein>
    <submittedName>
        <fullName evidence="4">Small GTP-binding protein</fullName>
    </submittedName>
</protein>